<dbReference type="Proteomes" id="UP000326757">
    <property type="component" value="Unassembled WGS sequence"/>
</dbReference>
<evidence type="ECO:0000313" key="1">
    <source>
        <dbReference type="EMBL" id="KAB8298972.1"/>
    </source>
</evidence>
<sequence>MAPEEQGYQDTSHKLAVEELESSFTTSDISTSNTKSRISRLSSCGVKSYSLIRHQVLRTPTGCLSPQRSIACLRLELPGIDQSFLPHFKPQIPFALPILQRLTYLNINNNGLVKSLESMRNLI</sequence>
<protein>
    <submittedName>
        <fullName evidence="1">Uncharacterized protein</fullName>
    </submittedName>
</protein>
<keyword evidence="2" id="KW-1185">Reference proteome</keyword>
<comment type="caution">
    <text evidence="1">The sequence shown here is derived from an EMBL/GenBank/DDBJ whole genome shotgun (WGS) entry which is preliminary data.</text>
</comment>
<reference evidence="1 2" key="1">
    <citation type="submission" date="2019-06" db="EMBL/GenBank/DDBJ databases">
        <title>Genome Sequence of the Brown Rot Fungal Pathogen Monilinia laxa.</title>
        <authorList>
            <person name="De Miccolis Angelini R.M."/>
            <person name="Landi L."/>
            <person name="Abate D."/>
            <person name="Pollastro S."/>
            <person name="Romanazzi G."/>
            <person name="Faretra F."/>
        </authorList>
    </citation>
    <scope>NUCLEOTIDE SEQUENCE [LARGE SCALE GENOMIC DNA]</scope>
    <source>
        <strain evidence="1 2">Mlax316</strain>
    </source>
</reference>
<gene>
    <name evidence="1" type="ORF">EYC80_001114</name>
</gene>
<name>A0A5N6K844_MONLA</name>
<dbReference type="EMBL" id="VIGI01000006">
    <property type="protein sequence ID" value="KAB8298972.1"/>
    <property type="molecule type" value="Genomic_DNA"/>
</dbReference>
<proteinExistence type="predicted"/>
<accession>A0A5N6K844</accession>
<dbReference type="AlphaFoldDB" id="A0A5N6K844"/>
<evidence type="ECO:0000313" key="2">
    <source>
        <dbReference type="Proteomes" id="UP000326757"/>
    </source>
</evidence>
<organism evidence="1 2">
    <name type="scientific">Monilinia laxa</name>
    <name type="common">Brown rot fungus</name>
    <name type="synonym">Sclerotinia laxa</name>
    <dbReference type="NCBI Taxonomy" id="61186"/>
    <lineage>
        <taxon>Eukaryota</taxon>
        <taxon>Fungi</taxon>
        <taxon>Dikarya</taxon>
        <taxon>Ascomycota</taxon>
        <taxon>Pezizomycotina</taxon>
        <taxon>Leotiomycetes</taxon>
        <taxon>Helotiales</taxon>
        <taxon>Sclerotiniaceae</taxon>
        <taxon>Monilinia</taxon>
    </lineage>
</organism>